<feature type="region of interest" description="Disordered" evidence="7">
    <location>
        <begin position="937"/>
        <end position="989"/>
    </location>
</feature>
<dbReference type="PRINTS" id="PR01807">
    <property type="entry name" value="ANGIOMOTIN"/>
</dbReference>
<dbReference type="Proteomes" id="UP000281406">
    <property type="component" value="Unassembled WGS sequence"/>
</dbReference>
<dbReference type="InterPro" id="IPR024646">
    <property type="entry name" value="Angiomotin_C"/>
</dbReference>
<dbReference type="AlphaFoldDB" id="A0A3N0XSI4"/>
<evidence type="ECO:0000259" key="8">
    <source>
        <dbReference type="Pfam" id="PF12240"/>
    </source>
</evidence>
<feature type="region of interest" description="Disordered" evidence="7">
    <location>
        <begin position="782"/>
        <end position="823"/>
    </location>
</feature>
<dbReference type="OrthoDB" id="5974715at2759"/>
<dbReference type="GO" id="GO:0031410">
    <property type="term" value="C:cytoplasmic vesicle"/>
    <property type="evidence" value="ECO:0007669"/>
    <property type="project" value="TreeGrafter"/>
</dbReference>
<dbReference type="EMBL" id="RJVU01063416">
    <property type="protein sequence ID" value="ROJ25347.1"/>
    <property type="molecule type" value="Genomic_DNA"/>
</dbReference>
<evidence type="ECO:0000256" key="7">
    <source>
        <dbReference type="SAM" id="MobiDB-lite"/>
    </source>
</evidence>
<keyword evidence="5 6" id="KW-0175">Coiled coil</keyword>
<comment type="similarity">
    <text evidence="2">Belongs to the angiomotin family.</text>
</comment>
<feature type="domain" description="Angiomotin C-terminal" evidence="8">
    <location>
        <begin position="615"/>
        <end position="812"/>
    </location>
</feature>
<evidence type="ECO:0000256" key="6">
    <source>
        <dbReference type="SAM" id="Coils"/>
    </source>
</evidence>
<dbReference type="Pfam" id="PF12240">
    <property type="entry name" value="Angiomotin_C"/>
    <property type="match status" value="1"/>
</dbReference>
<protein>
    <submittedName>
        <fullName evidence="9">Angiomotin-like protein 1</fullName>
    </submittedName>
</protein>
<reference evidence="9 10" key="1">
    <citation type="submission" date="2018-10" db="EMBL/GenBank/DDBJ databases">
        <title>Genome assembly for a Yunnan-Guizhou Plateau 3E fish, Anabarilius grahami (Regan), and its evolutionary and genetic applications.</title>
        <authorList>
            <person name="Jiang W."/>
        </authorList>
    </citation>
    <scope>NUCLEOTIDE SEQUENCE [LARGE SCALE GENOMIC DNA]</scope>
    <source>
        <strain evidence="9">AG-KIZ</strain>
        <tissue evidence="9">Muscle</tissue>
    </source>
</reference>
<name>A0A3N0XSI4_ANAGA</name>
<evidence type="ECO:0000256" key="2">
    <source>
        <dbReference type="ARBA" id="ARBA00010300"/>
    </source>
</evidence>
<feature type="region of interest" description="Disordered" evidence="7">
    <location>
        <begin position="159"/>
        <end position="215"/>
    </location>
</feature>
<dbReference type="InterPro" id="IPR009114">
    <property type="entry name" value="Angiomotin"/>
</dbReference>
<feature type="compositionally biased region" description="Basic residues" evidence="7">
    <location>
        <begin position="160"/>
        <end position="170"/>
    </location>
</feature>
<dbReference type="GO" id="GO:0030036">
    <property type="term" value="P:actin cytoskeleton organization"/>
    <property type="evidence" value="ECO:0007669"/>
    <property type="project" value="TreeGrafter"/>
</dbReference>
<keyword evidence="3" id="KW-0597">Phosphoprotein</keyword>
<feature type="compositionally biased region" description="Polar residues" evidence="7">
    <location>
        <begin position="70"/>
        <end position="87"/>
    </location>
</feature>
<organism evidence="9 10">
    <name type="scientific">Anabarilius grahami</name>
    <name type="common">Kanglang fish</name>
    <name type="synonym">Barilius grahami</name>
    <dbReference type="NCBI Taxonomy" id="495550"/>
    <lineage>
        <taxon>Eukaryota</taxon>
        <taxon>Metazoa</taxon>
        <taxon>Chordata</taxon>
        <taxon>Craniata</taxon>
        <taxon>Vertebrata</taxon>
        <taxon>Euteleostomi</taxon>
        <taxon>Actinopterygii</taxon>
        <taxon>Neopterygii</taxon>
        <taxon>Teleostei</taxon>
        <taxon>Ostariophysi</taxon>
        <taxon>Cypriniformes</taxon>
        <taxon>Xenocyprididae</taxon>
        <taxon>Xenocypridinae</taxon>
        <taxon>Xenocypridinae incertae sedis</taxon>
        <taxon>Anabarilius</taxon>
    </lineage>
</organism>
<sequence>MHSSEESVSGTVLHRLMQEHLRYGTSGIRGGEENDSCQMLSNPTSTENPLLEKEGEVAQSYQLMPLQFQSRQEPQGQEHQVDSNSMEKTGGVSQGTGKAVQAAQNLPGFDTLELPSYEEAKIQSQLYRGQQSLMEPQSQIPLHNLSNNLQQNQNQVFHKEGHKNHAHQSQHQHNQVQQIQSSTMSDSPASSHSHLQSLSNTHSLSSPPSLSSSSTSLSAVPVKALVEGHAWTQQGGTGGTSLDEGLSDLKQGHVRSLSERIMQLSLECNGAKESVGPSNSHCSRDTIPCGADNTADSLSPTSKTSVSNLQLPPPPLPLPQWTLDQRGPPPEYPFKFKVQTMLSPTLHSNSESLEQGHFYSDTLTAAMLETVPLRNIARQCPLSQQQTPQTSPMASETCILPSQASQQQYQALSLSQSLGFPLAQTGSETQGLSSCVALFGHPFTGNTYAMVSHDKQMLEILKEENQSLRQELHKQNEKASKLERLEVEVVRLSEAHESLVKSTSKRDALEKTMRNKLEAEIRRLHDFNRDLRDRLETANRQIGSQELEGQDDGHLYLSQRRESLKDLEKFEMEAANLRSANEDQRRHIDILEQALNNAQSKVVKLEEELSKKQKYVERVERLQQALAQLQVACEKREQLERRLRTRLERELESLRTQQRAGVGVPLTVRESSAPALLDLLREREERILGLEADMTCWEQKYFEESAMRHFAMEAAATAAAQRDTTIIQHSRSGSYSDSSLWLHEEENRIQSSRHCQEMEQRMKDLHAQLLEKDAMIQVLQQRSRRDPDPLRPARSVPSISLATGLHTRQTSQADHRDQHSWKGSTNVFLGKDQVEHILPSLPSPSVSVSSSLPASSLSSLPPSFSSLPSSFLPFLASAGSNTSLTSSSSCVPRSSPSSLPPSSSSSSTSTLPLPSSASLLPPLSLSLPSTPLLSLHSKSVSRDSSSQTGQSPKTFSARNSTIQENTESPSRQAKGLEGRAQLSRGQKMPLPDLDLVEILI</sequence>
<comment type="subcellular location">
    <subcellularLocation>
        <location evidence="1">Cell junction</location>
    </subcellularLocation>
</comment>
<feature type="region of interest" description="Disordered" evidence="7">
    <location>
        <begin position="293"/>
        <end position="313"/>
    </location>
</feature>
<dbReference type="GO" id="GO:0003365">
    <property type="term" value="P:establishment of cell polarity involved in ameboidal cell migration"/>
    <property type="evidence" value="ECO:0007669"/>
    <property type="project" value="TreeGrafter"/>
</dbReference>
<dbReference type="GO" id="GO:0001525">
    <property type="term" value="P:angiogenesis"/>
    <property type="evidence" value="ECO:0007669"/>
    <property type="project" value="TreeGrafter"/>
</dbReference>
<evidence type="ECO:0000256" key="1">
    <source>
        <dbReference type="ARBA" id="ARBA00004282"/>
    </source>
</evidence>
<feature type="region of interest" description="Disordered" evidence="7">
    <location>
        <begin position="883"/>
        <end position="913"/>
    </location>
</feature>
<evidence type="ECO:0000313" key="9">
    <source>
        <dbReference type="EMBL" id="ROJ25347.1"/>
    </source>
</evidence>
<dbReference type="GO" id="GO:0035329">
    <property type="term" value="P:hippo signaling"/>
    <property type="evidence" value="ECO:0007669"/>
    <property type="project" value="TreeGrafter"/>
</dbReference>
<dbReference type="GO" id="GO:0030334">
    <property type="term" value="P:regulation of cell migration"/>
    <property type="evidence" value="ECO:0007669"/>
    <property type="project" value="TreeGrafter"/>
</dbReference>
<dbReference type="GO" id="GO:0005886">
    <property type="term" value="C:plasma membrane"/>
    <property type="evidence" value="ECO:0007669"/>
    <property type="project" value="TreeGrafter"/>
</dbReference>
<evidence type="ECO:0000313" key="10">
    <source>
        <dbReference type="Proteomes" id="UP000281406"/>
    </source>
</evidence>
<dbReference type="PANTHER" id="PTHR14826">
    <property type="entry name" value="ANGIOMOTIN"/>
    <property type="match status" value="1"/>
</dbReference>
<proteinExistence type="inferred from homology"/>
<gene>
    <name evidence="9" type="ORF">DPX16_20160</name>
</gene>
<feature type="compositionally biased region" description="Polar residues" evidence="7">
    <location>
        <begin position="942"/>
        <end position="971"/>
    </location>
</feature>
<feature type="coiled-coil region" evidence="6">
    <location>
        <begin position="451"/>
        <end position="657"/>
    </location>
</feature>
<evidence type="ECO:0000256" key="3">
    <source>
        <dbReference type="ARBA" id="ARBA00022553"/>
    </source>
</evidence>
<dbReference type="PANTHER" id="PTHR14826:SF12">
    <property type="entry name" value="ANGIOMOTIN-LIKE PROTEIN 1"/>
    <property type="match status" value="1"/>
</dbReference>
<accession>A0A3N0XSI4</accession>
<keyword evidence="4" id="KW-0965">Cell junction</keyword>
<keyword evidence="10" id="KW-1185">Reference proteome</keyword>
<feature type="compositionally biased region" description="Polar residues" evidence="7">
    <location>
        <begin position="294"/>
        <end position="308"/>
    </location>
</feature>
<evidence type="ECO:0000256" key="5">
    <source>
        <dbReference type="ARBA" id="ARBA00023054"/>
    </source>
</evidence>
<dbReference type="GO" id="GO:0005923">
    <property type="term" value="C:bicellular tight junction"/>
    <property type="evidence" value="ECO:0007669"/>
    <property type="project" value="TreeGrafter"/>
</dbReference>
<feature type="region of interest" description="Disordered" evidence="7">
    <location>
        <begin position="70"/>
        <end position="99"/>
    </location>
</feature>
<feature type="compositionally biased region" description="Low complexity" evidence="7">
    <location>
        <begin position="171"/>
        <end position="215"/>
    </location>
</feature>
<evidence type="ECO:0000256" key="4">
    <source>
        <dbReference type="ARBA" id="ARBA00022949"/>
    </source>
</evidence>
<dbReference type="InterPro" id="IPR051747">
    <property type="entry name" value="Angiomotin-like"/>
</dbReference>
<comment type="caution">
    <text evidence="9">The sequence shown here is derived from an EMBL/GenBank/DDBJ whole genome shotgun (WGS) entry which is preliminary data.</text>
</comment>
<feature type="compositionally biased region" description="Polar residues" evidence="7">
    <location>
        <begin position="797"/>
        <end position="812"/>
    </location>
</feature>